<dbReference type="GO" id="GO:0005576">
    <property type="term" value="C:extracellular region"/>
    <property type="evidence" value="ECO:0007669"/>
    <property type="project" value="UniProtKB-SubCell"/>
</dbReference>
<keyword evidence="3" id="KW-0964">Secreted</keyword>
<proteinExistence type="predicted"/>
<dbReference type="Pfam" id="PF20147">
    <property type="entry name" value="Crinkler"/>
    <property type="match status" value="1"/>
</dbReference>
<protein>
    <recommendedName>
        <fullName evidence="4">Crinkler effector protein N-terminal domain-containing protein</fullName>
    </recommendedName>
</protein>
<dbReference type="AlphaFoldDB" id="A0A9P5SBA6"/>
<evidence type="ECO:0000256" key="2">
    <source>
        <dbReference type="ARBA" id="ARBA00004613"/>
    </source>
</evidence>
<dbReference type="InterPro" id="IPR045379">
    <property type="entry name" value="Crinkler_N"/>
</dbReference>
<keyword evidence="6" id="KW-1185">Reference proteome</keyword>
<evidence type="ECO:0000259" key="4">
    <source>
        <dbReference type="Pfam" id="PF20147"/>
    </source>
</evidence>
<reference evidence="5" key="1">
    <citation type="journal article" date="2020" name="Fungal Divers.">
        <title>Resolving the Mortierellaceae phylogeny through synthesis of multi-gene phylogenetics and phylogenomics.</title>
        <authorList>
            <person name="Vandepol N."/>
            <person name="Liber J."/>
            <person name="Desiro A."/>
            <person name="Na H."/>
            <person name="Kennedy M."/>
            <person name="Barry K."/>
            <person name="Grigoriev I.V."/>
            <person name="Miller A.N."/>
            <person name="O'Donnell K."/>
            <person name="Stajich J.E."/>
            <person name="Bonito G."/>
        </authorList>
    </citation>
    <scope>NUCLEOTIDE SEQUENCE</scope>
    <source>
        <strain evidence="5">NVP1</strain>
    </source>
</reference>
<dbReference type="SUPFAM" id="SSF52540">
    <property type="entry name" value="P-loop containing nucleoside triphosphate hydrolases"/>
    <property type="match status" value="1"/>
</dbReference>
<sequence length="345" mass="39406">MIDNILTLVCLVDEEATSNAFSVEIDPSKTVDGLRKLIKSEKTNDFNDIDADKPTLWRVSIPIFDDDKIPILLNRVTSDKKTKLDPAKRLSKVFLEELLEETVHIIGQWLPPGNVDAFRIRSCIKTVGPVQWTGPGLMLPFTERSLFAEVHRGLNSRKKPDEPAVAYFVMSDLYIPSDTQDEVSMLDVLSQFWSFRVFRQNLSWEDLTAKLQELPRSPRHYVLMDEFQSVFRNLSNKTAVSYVAMGTYKITELLLDDGTMEAPFNKAIFVGMPPFDLREMGRLFDLYKEYCNPNGISRQIQDRIVHESGGHPASFMALLKLVLKHRPDEGNWISLLQENLGVLLN</sequence>
<name>A0A9P5SBA6_9FUNG</name>
<organism evidence="5 6">
    <name type="scientific">Podila minutissima</name>
    <dbReference type="NCBI Taxonomy" id="64525"/>
    <lineage>
        <taxon>Eukaryota</taxon>
        <taxon>Fungi</taxon>
        <taxon>Fungi incertae sedis</taxon>
        <taxon>Mucoromycota</taxon>
        <taxon>Mortierellomycotina</taxon>
        <taxon>Mortierellomycetes</taxon>
        <taxon>Mortierellales</taxon>
        <taxon>Mortierellaceae</taxon>
        <taxon>Podila</taxon>
    </lineage>
</organism>
<comment type="caution">
    <text evidence="5">The sequence shown here is derived from an EMBL/GenBank/DDBJ whole genome shotgun (WGS) entry which is preliminary data.</text>
</comment>
<dbReference type="EMBL" id="JAAAUY010001065">
    <property type="protein sequence ID" value="KAF9324567.1"/>
    <property type="molecule type" value="Genomic_DNA"/>
</dbReference>
<dbReference type="Proteomes" id="UP000696485">
    <property type="component" value="Unassembled WGS sequence"/>
</dbReference>
<feature type="domain" description="Crinkler effector protein N-terminal" evidence="4">
    <location>
        <begin position="6"/>
        <end position="106"/>
    </location>
</feature>
<dbReference type="InterPro" id="IPR027417">
    <property type="entry name" value="P-loop_NTPase"/>
</dbReference>
<gene>
    <name evidence="5" type="ORF">BG006_000406</name>
</gene>
<evidence type="ECO:0000313" key="5">
    <source>
        <dbReference type="EMBL" id="KAF9324567.1"/>
    </source>
</evidence>
<evidence type="ECO:0000256" key="1">
    <source>
        <dbReference type="ARBA" id="ARBA00004340"/>
    </source>
</evidence>
<evidence type="ECO:0000256" key="3">
    <source>
        <dbReference type="ARBA" id="ARBA00022525"/>
    </source>
</evidence>
<dbReference type="GO" id="GO:0043657">
    <property type="term" value="C:host cell"/>
    <property type="evidence" value="ECO:0007669"/>
    <property type="project" value="UniProtKB-SubCell"/>
</dbReference>
<accession>A0A9P5SBA6</accession>
<comment type="subcellular location">
    <subcellularLocation>
        <location evidence="1">Host cell</location>
    </subcellularLocation>
    <subcellularLocation>
        <location evidence="2">Secreted</location>
    </subcellularLocation>
</comment>
<evidence type="ECO:0000313" key="6">
    <source>
        <dbReference type="Proteomes" id="UP000696485"/>
    </source>
</evidence>